<name>A0A0B7NYG6_PROFF</name>
<dbReference type="PANTHER" id="PTHR30146">
    <property type="entry name" value="LACI-RELATED TRANSCRIPTIONAL REPRESSOR"/>
    <property type="match status" value="1"/>
</dbReference>
<evidence type="ECO:0000256" key="2">
    <source>
        <dbReference type="ARBA" id="ARBA00023125"/>
    </source>
</evidence>
<proteinExistence type="predicted"/>
<dbReference type="GO" id="GO:0000976">
    <property type="term" value="F:transcription cis-regulatory region binding"/>
    <property type="evidence" value="ECO:0007669"/>
    <property type="project" value="TreeGrafter"/>
</dbReference>
<evidence type="ECO:0000256" key="3">
    <source>
        <dbReference type="ARBA" id="ARBA00023163"/>
    </source>
</evidence>
<dbReference type="CDD" id="cd01392">
    <property type="entry name" value="HTH_LacI"/>
    <property type="match status" value="1"/>
</dbReference>
<dbReference type="Pfam" id="PF13377">
    <property type="entry name" value="Peripla_BP_3"/>
    <property type="match status" value="1"/>
</dbReference>
<dbReference type="CDD" id="cd01574">
    <property type="entry name" value="PBP1_LacI"/>
    <property type="match status" value="1"/>
</dbReference>
<keyword evidence="1" id="KW-0805">Transcription regulation</keyword>
<feature type="compositionally biased region" description="Polar residues" evidence="4">
    <location>
        <begin position="11"/>
        <end position="23"/>
    </location>
</feature>
<dbReference type="Gene3D" id="3.40.50.2300">
    <property type="match status" value="2"/>
</dbReference>
<dbReference type="GO" id="GO:0003700">
    <property type="term" value="F:DNA-binding transcription factor activity"/>
    <property type="evidence" value="ECO:0007669"/>
    <property type="project" value="TreeGrafter"/>
</dbReference>
<evidence type="ECO:0000313" key="6">
    <source>
        <dbReference type="EMBL" id="CEP25837.1"/>
    </source>
</evidence>
<dbReference type="SUPFAM" id="SSF53822">
    <property type="entry name" value="Periplasmic binding protein-like I"/>
    <property type="match status" value="1"/>
</dbReference>
<feature type="domain" description="HTH lacI-type" evidence="5">
    <location>
        <begin position="1"/>
        <end position="53"/>
    </location>
</feature>
<reference evidence="6" key="1">
    <citation type="submission" date="2014-08" db="EMBL/GenBank/DDBJ databases">
        <authorList>
            <person name="Falentin Helene"/>
        </authorList>
    </citation>
    <scope>NUCLEOTIDE SEQUENCE</scope>
</reference>
<keyword evidence="3" id="KW-0804">Transcription</keyword>
<dbReference type="PROSITE" id="PS50932">
    <property type="entry name" value="HTH_LACI_2"/>
    <property type="match status" value="1"/>
</dbReference>
<keyword evidence="2" id="KW-0238">DNA-binding</keyword>
<gene>
    <name evidence="6" type="ORF">PFCIRM138_02635</name>
</gene>
<evidence type="ECO:0000259" key="5">
    <source>
        <dbReference type="PROSITE" id="PS50932"/>
    </source>
</evidence>
<dbReference type="Pfam" id="PF00356">
    <property type="entry name" value="LacI"/>
    <property type="match status" value="1"/>
</dbReference>
<dbReference type="SUPFAM" id="SSF47413">
    <property type="entry name" value="lambda repressor-like DNA-binding domains"/>
    <property type="match status" value="1"/>
</dbReference>
<evidence type="ECO:0000256" key="4">
    <source>
        <dbReference type="SAM" id="MobiDB-lite"/>
    </source>
</evidence>
<dbReference type="InterPro" id="IPR000843">
    <property type="entry name" value="HTH_LacI"/>
</dbReference>
<dbReference type="InterPro" id="IPR046335">
    <property type="entry name" value="LacI/GalR-like_sensor"/>
</dbReference>
<dbReference type="PANTHER" id="PTHR30146:SF153">
    <property type="entry name" value="LACTOSE OPERON REPRESSOR"/>
    <property type="match status" value="1"/>
</dbReference>
<protein>
    <submittedName>
        <fullName evidence="6">LacI-type transcriptional regulator</fullName>
    </submittedName>
</protein>
<dbReference type="EMBL" id="LM676387">
    <property type="protein sequence ID" value="CEP25837.1"/>
    <property type="molecule type" value="Genomic_DNA"/>
</dbReference>
<dbReference type="AlphaFoldDB" id="A0A0B7NYG6"/>
<feature type="region of interest" description="Disordered" evidence="4">
    <location>
        <begin position="1"/>
        <end position="25"/>
    </location>
</feature>
<dbReference type="Gene3D" id="1.10.260.40">
    <property type="entry name" value="lambda repressor-like DNA-binding domains"/>
    <property type="match status" value="1"/>
</dbReference>
<dbReference type="InterPro" id="IPR028082">
    <property type="entry name" value="Peripla_BP_I"/>
</dbReference>
<sequence>MQDIAREAGVSSKTVSRVSNGSDSVRPATRDMVLAVMDRLGYRPNFAARALKRGRFKAIGVAMFDIVATGNLLTLEGITKAASDLDYAVTITMMGKGQQRSLAAVVERMKNLPVDGVIVILEQMLPDVGTFVPPAGMEVLLVTSAQSTTMSTIDEDQYGCSTMVTNYFLDRGHRTVHFVSGPEESLDSHFREQGWIDALARRGVVAPPVIRGDWSADSGFNAGLELAHVKDCTAIYAANDNEAYGVMQGLAAAGKRVPDDVSVIGVDDVLRNLIPRLTLTSVKMNFGAVGRRAFRMVARAIEDPQRSRPTRELIPGVLVERSSVRDLTR</sequence>
<dbReference type="SMART" id="SM00354">
    <property type="entry name" value="HTH_LACI"/>
    <property type="match status" value="1"/>
</dbReference>
<dbReference type="InterPro" id="IPR010982">
    <property type="entry name" value="Lambda_DNA-bd_dom_sf"/>
</dbReference>
<organism evidence="6">
    <name type="scientific">Propionibacterium freudenreichii subsp. freudenreichii</name>
    <dbReference type="NCBI Taxonomy" id="66712"/>
    <lineage>
        <taxon>Bacteria</taxon>
        <taxon>Bacillati</taxon>
        <taxon>Actinomycetota</taxon>
        <taxon>Actinomycetes</taxon>
        <taxon>Propionibacteriales</taxon>
        <taxon>Propionibacteriaceae</taxon>
        <taxon>Propionibacterium</taxon>
    </lineage>
</organism>
<evidence type="ECO:0000256" key="1">
    <source>
        <dbReference type="ARBA" id="ARBA00023015"/>
    </source>
</evidence>
<accession>A0A0B7NYG6</accession>